<evidence type="ECO:0000259" key="1">
    <source>
        <dbReference type="Pfam" id="PF25349"/>
    </source>
</evidence>
<dbReference type="AlphaFoldDB" id="B9SPJ5"/>
<sequence>MAGSLALVLSEPQEKSVSNIKEEWQKVSYSRFITYPSLPSTHPSLIPFSNSCRYKGTRGTWLSSHSPTASLQIRNYKSISHAVLTVCLHGNILEEHYVSKLHFTWPLVSCLSGYPPRGSRSLFVSYKDSLGQIQKFALRFSVISEAETFINALKDILKDSTETEPLNSDIRSEISLESKFMSADGIPSRACEEESSVMTPVQTSSFETQFPLSLNYEVEQDSQTEKTLPSRNHEDISSALPPSFASFLSNCCSEVQQVAAQPTSFEDVDLKSQIARYMEDSSFQEMLIKVEKVISEIGDDLLL</sequence>
<dbReference type="EMBL" id="EQ974068">
    <property type="protein sequence ID" value="EEF34471.1"/>
    <property type="molecule type" value="Genomic_DNA"/>
</dbReference>
<organism evidence="2 3">
    <name type="scientific">Ricinus communis</name>
    <name type="common">Castor bean</name>
    <dbReference type="NCBI Taxonomy" id="3988"/>
    <lineage>
        <taxon>Eukaryota</taxon>
        <taxon>Viridiplantae</taxon>
        <taxon>Streptophyta</taxon>
        <taxon>Embryophyta</taxon>
        <taxon>Tracheophyta</taxon>
        <taxon>Spermatophyta</taxon>
        <taxon>Magnoliopsida</taxon>
        <taxon>eudicotyledons</taxon>
        <taxon>Gunneridae</taxon>
        <taxon>Pentapetalae</taxon>
        <taxon>rosids</taxon>
        <taxon>fabids</taxon>
        <taxon>Malpighiales</taxon>
        <taxon>Euphorbiaceae</taxon>
        <taxon>Acalyphoideae</taxon>
        <taxon>Acalypheae</taxon>
        <taxon>Ricinus</taxon>
    </lineage>
</organism>
<dbReference type="OrthoDB" id="1864854at2759"/>
<dbReference type="KEGG" id="rcu:8273492"/>
<evidence type="ECO:0000313" key="2">
    <source>
        <dbReference type="EMBL" id="EEF34471.1"/>
    </source>
</evidence>
<dbReference type="OMA" id="CADQIQK"/>
<dbReference type="STRING" id="3988.B9SPJ5"/>
<feature type="domain" description="Poor homologous synapsis 1 PH" evidence="1">
    <location>
        <begin position="23"/>
        <end position="166"/>
    </location>
</feature>
<reference evidence="3" key="1">
    <citation type="journal article" date="2010" name="Nat. Biotechnol.">
        <title>Draft genome sequence of the oilseed species Ricinus communis.</title>
        <authorList>
            <person name="Chan A.P."/>
            <person name="Crabtree J."/>
            <person name="Zhao Q."/>
            <person name="Lorenzi H."/>
            <person name="Orvis J."/>
            <person name="Puiu D."/>
            <person name="Melake-Berhan A."/>
            <person name="Jones K.M."/>
            <person name="Redman J."/>
            <person name="Chen G."/>
            <person name="Cahoon E.B."/>
            <person name="Gedil M."/>
            <person name="Stanke M."/>
            <person name="Haas B.J."/>
            <person name="Wortman J.R."/>
            <person name="Fraser-Liggett C.M."/>
            <person name="Ravel J."/>
            <person name="Rabinowicz P.D."/>
        </authorList>
    </citation>
    <scope>NUCLEOTIDE SEQUENCE [LARGE SCALE GENOMIC DNA]</scope>
    <source>
        <strain evidence="3">cv. Hale</strain>
    </source>
</reference>
<dbReference type="InParanoid" id="B9SPJ5"/>
<keyword evidence="3" id="KW-1185">Reference proteome</keyword>
<dbReference type="FunCoup" id="B9SPJ5">
    <property type="interactions" value="6"/>
</dbReference>
<protein>
    <recommendedName>
        <fullName evidence="1">Poor homologous synapsis 1 PH domain-containing protein</fullName>
    </recommendedName>
</protein>
<dbReference type="InterPro" id="IPR057619">
    <property type="entry name" value="PH_PHS1"/>
</dbReference>
<name>B9SPJ5_RICCO</name>
<dbReference type="Proteomes" id="UP000008311">
    <property type="component" value="Unassembled WGS sequence"/>
</dbReference>
<proteinExistence type="predicted"/>
<gene>
    <name evidence="2" type="ORF">RCOM_0024520</name>
</gene>
<accession>B9SPJ5</accession>
<evidence type="ECO:0000313" key="3">
    <source>
        <dbReference type="Proteomes" id="UP000008311"/>
    </source>
</evidence>
<dbReference type="Pfam" id="PF25349">
    <property type="entry name" value="PH_PHS1"/>
    <property type="match status" value="1"/>
</dbReference>
<dbReference type="eggNOG" id="ENOG502RYMD">
    <property type="taxonomic scope" value="Eukaryota"/>
</dbReference>